<dbReference type="OMA" id="GAFCESD"/>
<reference evidence="2 3" key="1">
    <citation type="journal article" date="2015" name="PLoS Pathog.">
        <title>Leptomonas seymouri: Adaptations to the Dixenous Life Cycle Analyzed by Genome Sequencing, Transcriptome Profiling and Co-infection with Leishmania donovani.</title>
        <authorList>
            <person name="Kraeva N."/>
            <person name="Butenko A."/>
            <person name="Hlavacova J."/>
            <person name="Kostygov A."/>
            <person name="Myskova J."/>
            <person name="Grybchuk D."/>
            <person name="Lestinova T."/>
            <person name="Votypka J."/>
            <person name="Volf P."/>
            <person name="Opperdoes F."/>
            <person name="Flegontov P."/>
            <person name="Lukes J."/>
            <person name="Yurchenko V."/>
        </authorList>
    </citation>
    <scope>NUCLEOTIDE SEQUENCE [LARGE SCALE GENOMIC DNA]</scope>
    <source>
        <strain evidence="2 3">ATCC 30220</strain>
    </source>
</reference>
<dbReference type="AlphaFoldDB" id="A0A0N1HZW5"/>
<dbReference type="Pfam" id="PF07534">
    <property type="entry name" value="TLD"/>
    <property type="match status" value="2"/>
</dbReference>
<organism evidence="2 3">
    <name type="scientific">Leptomonas seymouri</name>
    <dbReference type="NCBI Taxonomy" id="5684"/>
    <lineage>
        <taxon>Eukaryota</taxon>
        <taxon>Discoba</taxon>
        <taxon>Euglenozoa</taxon>
        <taxon>Kinetoplastea</taxon>
        <taxon>Metakinetoplastina</taxon>
        <taxon>Trypanosomatida</taxon>
        <taxon>Trypanosomatidae</taxon>
        <taxon>Leishmaniinae</taxon>
        <taxon>Leptomonas</taxon>
    </lineage>
</organism>
<protein>
    <recommendedName>
        <fullName evidence="1">TLDc domain-containing protein</fullName>
    </recommendedName>
</protein>
<evidence type="ECO:0000313" key="2">
    <source>
        <dbReference type="EMBL" id="KPI87745.1"/>
    </source>
</evidence>
<dbReference type="OrthoDB" id="289228at2759"/>
<dbReference type="SMART" id="SM00584">
    <property type="entry name" value="TLDc"/>
    <property type="match status" value="1"/>
</dbReference>
<comment type="caution">
    <text evidence="2">The sequence shown here is derived from an EMBL/GenBank/DDBJ whole genome shotgun (WGS) entry which is preliminary data.</text>
</comment>
<keyword evidence="3" id="KW-1185">Reference proteome</keyword>
<evidence type="ECO:0000259" key="1">
    <source>
        <dbReference type="PROSITE" id="PS51886"/>
    </source>
</evidence>
<dbReference type="InterPro" id="IPR006571">
    <property type="entry name" value="TLDc_dom"/>
</dbReference>
<gene>
    <name evidence="2" type="ORF">ABL78_3154</name>
</gene>
<sequence>MPAPTIYGVAESEKEKLALTDETAALIADHLPPSCKGEIHNFCMKWYLLYSSNIDGKSFQRLVQHIVSKGPTVLVVKLQNRSQVIGAFCESDWLTVSDRERAAKSAAAASARAIREGQAQRSGGPPKNQSNVFFGNDKCFLFRAHLSNDHGINEAGEVYKSRPSMNANFMYLFDMHPLDEKIGIGMGGQPGYYGWFIDRWLENGACYGSRCTTFDCPRLTSTEKWLVDSVEAYAVKYDVVEQLLREGNRRETGISCMNRGSDTQADQLILELNGRHKFNQNERPEC</sequence>
<evidence type="ECO:0000313" key="3">
    <source>
        <dbReference type="Proteomes" id="UP000038009"/>
    </source>
</evidence>
<dbReference type="PROSITE" id="PS51886">
    <property type="entry name" value="TLDC"/>
    <property type="match status" value="1"/>
</dbReference>
<proteinExistence type="predicted"/>
<name>A0A0N1HZW5_LEPSE</name>
<dbReference type="VEuPathDB" id="TriTrypDB:Lsey_0075_0070"/>
<accession>A0A0N1HZW5</accession>
<dbReference type="PANTHER" id="PTHR23354">
    <property type="entry name" value="NUCLEOLAR PROTEIN 7/ESTROGEN RECEPTOR COACTIVATOR-RELATED"/>
    <property type="match status" value="1"/>
</dbReference>
<dbReference type="EMBL" id="LJSK01000075">
    <property type="protein sequence ID" value="KPI87745.1"/>
    <property type="molecule type" value="Genomic_DNA"/>
</dbReference>
<dbReference type="Proteomes" id="UP000038009">
    <property type="component" value="Unassembled WGS sequence"/>
</dbReference>
<feature type="domain" description="TLDc" evidence="1">
    <location>
        <begin position="17"/>
        <end position="236"/>
    </location>
</feature>